<evidence type="ECO:0000313" key="2">
    <source>
        <dbReference type="EMBL" id="MBB5998074.1"/>
    </source>
</evidence>
<accession>A0A841E6J3</accession>
<dbReference type="AlphaFoldDB" id="A0A841E6J3"/>
<dbReference type="RefSeq" id="WP_184634220.1">
    <property type="nucleotide sequence ID" value="NZ_BAABKT010000008.1"/>
</dbReference>
<evidence type="ECO:0000256" key="1">
    <source>
        <dbReference type="SAM" id="Phobius"/>
    </source>
</evidence>
<feature type="transmembrane region" description="Helical" evidence="1">
    <location>
        <begin position="30"/>
        <end position="53"/>
    </location>
</feature>
<gene>
    <name evidence="2" type="ORF">HNR25_001825</name>
</gene>
<protein>
    <submittedName>
        <fullName evidence="2">Uncharacterized protein</fullName>
    </submittedName>
</protein>
<evidence type="ECO:0000313" key="3">
    <source>
        <dbReference type="Proteomes" id="UP000578077"/>
    </source>
</evidence>
<keyword evidence="1" id="KW-1133">Transmembrane helix</keyword>
<comment type="caution">
    <text evidence="2">The sequence shown here is derived from an EMBL/GenBank/DDBJ whole genome shotgun (WGS) entry which is preliminary data.</text>
</comment>
<keyword evidence="1" id="KW-0812">Transmembrane</keyword>
<sequence>MLHRLTAHLATRITNRLRPPRSDAGYSTEAVIVIALLATLALAALALISNAVMDRAESITLQ</sequence>
<name>A0A841E6J3_9ACTN</name>
<organism evidence="2 3">
    <name type="scientific">Streptomonospora salina</name>
    <dbReference type="NCBI Taxonomy" id="104205"/>
    <lineage>
        <taxon>Bacteria</taxon>
        <taxon>Bacillati</taxon>
        <taxon>Actinomycetota</taxon>
        <taxon>Actinomycetes</taxon>
        <taxon>Streptosporangiales</taxon>
        <taxon>Nocardiopsidaceae</taxon>
        <taxon>Streptomonospora</taxon>
    </lineage>
</organism>
<keyword evidence="1" id="KW-0472">Membrane</keyword>
<dbReference type="EMBL" id="JACHLY010000001">
    <property type="protein sequence ID" value="MBB5998074.1"/>
    <property type="molecule type" value="Genomic_DNA"/>
</dbReference>
<keyword evidence="3" id="KW-1185">Reference proteome</keyword>
<reference evidence="2 3" key="1">
    <citation type="submission" date="2020-08" db="EMBL/GenBank/DDBJ databases">
        <title>Sequencing the genomes of 1000 actinobacteria strains.</title>
        <authorList>
            <person name="Klenk H.-P."/>
        </authorList>
    </citation>
    <scope>NUCLEOTIDE SEQUENCE [LARGE SCALE GENOMIC DNA]</scope>
    <source>
        <strain evidence="2 3">DSM 44593</strain>
    </source>
</reference>
<dbReference type="Proteomes" id="UP000578077">
    <property type="component" value="Unassembled WGS sequence"/>
</dbReference>
<proteinExistence type="predicted"/>